<keyword evidence="2" id="KW-1003">Cell membrane</keyword>
<feature type="transmembrane region" description="Helical" evidence="7">
    <location>
        <begin position="36"/>
        <end position="56"/>
    </location>
</feature>
<feature type="transmembrane region" description="Helical" evidence="7">
    <location>
        <begin position="298"/>
        <end position="320"/>
    </location>
</feature>
<evidence type="ECO:0000313" key="8">
    <source>
        <dbReference type="EMBL" id="GBF34301.1"/>
    </source>
</evidence>
<protein>
    <submittedName>
        <fullName evidence="8">Branched-chain amino acid transport system permease protein LivM</fullName>
    </submittedName>
</protein>
<keyword evidence="4 7" id="KW-1133">Transmembrane helix</keyword>
<comment type="subcellular location">
    <subcellularLocation>
        <location evidence="1">Cell membrane</location>
        <topology evidence="1">Multi-pass membrane protein</topology>
    </subcellularLocation>
</comment>
<proteinExistence type="predicted"/>
<dbReference type="PANTHER" id="PTHR30482:SF18">
    <property type="entry name" value="BRANCHED AMINO ACID TRANSPORT SYSTEM PERMEASE"/>
    <property type="match status" value="1"/>
</dbReference>
<evidence type="ECO:0000256" key="4">
    <source>
        <dbReference type="ARBA" id="ARBA00022989"/>
    </source>
</evidence>
<sequence>MIQSGLLSKKVARYLLFLIFIAILGTLPLLMPNTYYLGNIVLIGIYSIMVIGLCLLMGYAGQVSLGHAAFYGLGAYGSGLLTVNWGWQPLPAMLAAALITALVAFLIGISTLKLKEHYLALATLGSGVIIYIFFNEQVNLTGGPSGFSGIPYFSIAGWEFGSEIRYYYLVWFFVLLAVAFARNLVNSRIGRALRALHGSELAAACMGVPAYKYKVQIFVLSAVYGSIAGSLYAHYVTFISPSPFGFQASVEFVLMAAIGGLASIWGPILGVAAVLTLTELLRALVPVLIPTAGGEFEIIFFGLILVAVMIFMPEGLTGGIKNRWAKRKSGYYSGKEQAEGPARNVALPPAADGRAAE</sequence>
<feature type="transmembrane region" description="Helical" evidence="7">
    <location>
        <begin position="217"/>
        <end position="240"/>
    </location>
</feature>
<keyword evidence="3 7" id="KW-0812">Transmembrane</keyword>
<gene>
    <name evidence="8" type="ORF">DCCM_3413</name>
</gene>
<dbReference type="GO" id="GO:0005886">
    <property type="term" value="C:plasma membrane"/>
    <property type="evidence" value="ECO:0007669"/>
    <property type="project" value="UniProtKB-SubCell"/>
</dbReference>
<dbReference type="GO" id="GO:0015658">
    <property type="term" value="F:branched-chain amino acid transmembrane transporter activity"/>
    <property type="evidence" value="ECO:0007669"/>
    <property type="project" value="InterPro"/>
</dbReference>
<feature type="transmembrane region" description="Helical" evidence="7">
    <location>
        <begin position="93"/>
        <end position="111"/>
    </location>
</feature>
<organism evidence="8 9">
    <name type="scientific">Desulfocucumis palustris</name>
    <dbReference type="NCBI Taxonomy" id="1898651"/>
    <lineage>
        <taxon>Bacteria</taxon>
        <taxon>Bacillati</taxon>
        <taxon>Bacillota</taxon>
        <taxon>Clostridia</taxon>
        <taxon>Eubacteriales</taxon>
        <taxon>Desulfocucumaceae</taxon>
        <taxon>Desulfocucumis</taxon>
    </lineage>
</organism>
<dbReference type="InterPro" id="IPR043428">
    <property type="entry name" value="LivM-like"/>
</dbReference>
<feature type="transmembrane region" description="Helical" evidence="7">
    <location>
        <begin position="166"/>
        <end position="185"/>
    </location>
</feature>
<keyword evidence="9" id="KW-1185">Reference proteome</keyword>
<name>A0A2L2XK65_9FIRM</name>
<dbReference type="Proteomes" id="UP000239549">
    <property type="component" value="Unassembled WGS sequence"/>
</dbReference>
<evidence type="ECO:0000256" key="3">
    <source>
        <dbReference type="ARBA" id="ARBA00022692"/>
    </source>
</evidence>
<feature type="region of interest" description="Disordered" evidence="6">
    <location>
        <begin position="333"/>
        <end position="357"/>
    </location>
</feature>
<evidence type="ECO:0000313" key="9">
    <source>
        <dbReference type="Proteomes" id="UP000239549"/>
    </source>
</evidence>
<accession>A0A2L2XK65</accession>
<dbReference type="Pfam" id="PF02653">
    <property type="entry name" value="BPD_transp_2"/>
    <property type="match status" value="1"/>
</dbReference>
<evidence type="ECO:0000256" key="2">
    <source>
        <dbReference type="ARBA" id="ARBA00022475"/>
    </source>
</evidence>
<feature type="transmembrane region" description="Helical" evidence="7">
    <location>
        <begin position="68"/>
        <end position="87"/>
    </location>
</feature>
<dbReference type="CDD" id="cd06581">
    <property type="entry name" value="TM_PBP1_LivM_like"/>
    <property type="match status" value="1"/>
</dbReference>
<dbReference type="RefSeq" id="WP_231702754.1">
    <property type="nucleotide sequence ID" value="NZ_BFAV01000130.1"/>
</dbReference>
<reference evidence="9" key="1">
    <citation type="submission" date="2018-02" db="EMBL/GenBank/DDBJ databases">
        <title>Genome sequence of Desulfocucumis palustris strain NAW-5.</title>
        <authorList>
            <person name="Watanabe M."/>
            <person name="Kojima H."/>
            <person name="Fukui M."/>
        </authorList>
    </citation>
    <scope>NUCLEOTIDE SEQUENCE [LARGE SCALE GENOMIC DNA]</scope>
    <source>
        <strain evidence="9">NAW-5</strain>
    </source>
</reference>
<dbReference type="EMBL" id="BFAV01000130">
    <property type="protein sequence ID" value="GBF34301.1"/>
    <property type="molecule type" value="Genomic_DNA"/>
</dbReference>
<feature type="transmembrane region" description="Helical" evidence="7">
    <location>
        <begin position="252"/>
        <end position="278"/>
    </location>
</feature>
<dbReference type="InterPro" id="IPR001851">
    <property type="entry name" value="ABC_transp_permease"/>
</dbReference>
<evidence type="ECO:0000256" key="7">
    <source>
        <dbReference type="SAM" id="Phobius"/>
    </source>
</evidence>
<dbReference type="AlphaFoldDB" id="A0A2L2XK65"/>
<feature type="transmembrane region" description="Helical" evidence="7">
    <location>
        <begin position="12"/>
        <end position="30"/>
    </location>
</feature>
<evidence type="ECO:0000256" key="1">
    <source>
        <dbReference type="ARBA" id="ARBA00004651"/>
    </source>
</evidence>
<feature type="transmembrane region" description="Helical" evidence="7">
    <location>
        <begin position="118"/>
        <end position="134"/>
    </location>
</feature>
<evidence type="ECO:0000256" key="5">
    <source>
        <dbReference type="ARBA" id="ARBA00023136"/>
    </source>
</evidence>
<dbReference type="PANTHER" id="PTHR30482">
    <property type="entry name" value="HIGH-AFFINITY BRANCHED-CHAIN AMINO ACID TRANSPORT SYSTEM PERMEASE"/>
    <property type="match status" value="1"/>
</dbReference>
<evidence type="ECO:0000256" key="6">
    <source>
        <dbReference type="SAM" id="MobiDB-lite"/>
    </source>
</evidence>
<comment type="caution">
    <text evidence="8">The sequence shown here is derived from an EMBL/GenBank/DDBJ whole genome shotgun (WGS) entry which is preliminary data.</text>
</comment>
<keyword evidence="5 7" id="KW-0472">Membrane</keyword>